<proteinExistence type="predicted"/>
<evidence type="ECO:0000313" key="2">
    <source>
        <dbReference type="Proteomes" id="UP000789572"/>
    </source>
</evidence>
<keyword evidence="2" id="KW-1185">Reference proteome</keyword>
<dbReference type="EMBL" id="CAJVPJ010000845">
    <property type="protein sequence ID" value="CAG8560198.1"/>
    <property type="molecule type" value="Genomic_DNA"/>
</dbReference>
<evidence type="ECO:0000313" key="1">
    <source>
        <dbReference type="EMBL" id="CAG8560198.1"/>
    </source>
</evidence>
<dbReference type="InterPro" id="IPR032675">
    <property type="entry name" value="LRR_dom_sf"/>
</dbReference>
<gene>
    <name evidence="1" type="ORF">POCULU_LOCUS5469</name>
</gene>
<name>A0A9N9B9E2_9GLOM</name>
<organism evidence="1 2">
    <name type="scientific">Paraglomus occultum</name>
    <dbReference type="NCBI Taxonomy" id="144539"/>
    <lineage>
        <taxon>Eukaryota</taxon>
        <taxon>Fungi</taxon>
        <taxon>Fungi incertae sedis</taxon>
        <taxon>Mucoromycota</taxon>
        <taxon>Glomeromycotina</taxon>
        <taxon>Glomeromycetes</taxon>
        <taxon>Paraglomerales</taxon>
        <taxon>Paraglomeraceae</taxon>
        <taxon>Paraglomus</taxon>
    </lineage>
</organism>
<protein>
    <submittedName>
        <fullName evidence="1">3734_t:CDS:1</fullName>
    </submittedName>
</protein>
<comment type="caution">
    <text evidence="1">The sequence shown here is derived from an EMBL/GenBank/DDBJ whole genome shotgun (WGS) entry which is preliminary data.</text>
</comment>
<dbReference type="AlphaFoldDB" id="A0A9N9B9E2"/>
<dbReference type="Gene3D" id="3.80.10.10">
    <property type="entry name" value="Ribonuclease Inhibitor"/>
    <property type="match status" value="1"/>
</dbReference>
<reference evidence="1" key="1">
    <citation type="submission" date="2021-06" db="EMBL/GenBank/DDBJ databases">
        <authorList>
            <person name="Kallberg Y."/>
            <person name="Tangrot J."/>
            <person name="Rosling A."/>
        </authorList>
    </citation>
    <scope>NUCLEOTIDE SEQUENCE</scope>
    <source>
        <strain evidence="1">IA702</strain>
    </source>
</reference>
<dbReference type="Proteomes" id="UP000789572">
    <property type="component" value="Unassembled WGS sequence"/>
</dbReference>
<sequence>MTTSGKAANLPILCVAQIVYELSESSRDLYSCLFVNHIWCRCAIVYLWKTPFYWSGSKAERMLDKFLALLPEKTLDDLSGSLGVNIPPQNTHPFFNYLSFVRTMKMQYCLTAVVRYLGKTKLEECGHLLLLRLCRGMVKHCPSLAEIDMTQLDCDEEYDEASDTTYDISYSHQEWPHEMWNIFTTKRTNFNRLRRFEVGQMFRPDILNSAAEKLKKLDFFKIDVSGCTTLTDANRWCDAISKLICQQEKLKAVSLSLDFQSHGVSSKPVWQALYSQKDCLKKIKITHLSSYDILAFLGRFTKLRYVKLKHCSLDPPCPLQLPSNAFSHLYTLKLCGVKINIFGFNAILGNLKENLTTLSIKQVCDPDQTCYAETWKSCATSTPKLVSLEVDICLQNSITFMQAVLPLWRHLKDLSIFICNMHACHQDDEISTTMLLALVTDNISAIGKRYIIGHSLFNSSDDIQVEDLFGLILNQTSFHAEADEQ</sequence>
<accession>A0A9N9B9E2</accession>
<dbReference type="SUPFAM" id="SSF52047">
    <property type="entry name" value="RNI-like"/>
    <property type="match status" value="1"/>
</dbReference>
<dbReference type="OrthoDB" id="2430469at2759"/>